<dbReference type="CDD" id="cd05301">
    <property type="entry name" value="GDH"/>
    <property type="match status" value="1"/>
</dbReference>
<dbReference type="InterPro" id="IPR029753">
    <property type="entry name" value="D-isomer_DH_CS"/>
</dbReference>
<sequence length="328" mass="35018">MSVLSTANAPRLLCAAPVTAAVAERAVTEFDALLSQEKQLTPTEILAVVKTNPSVQAILVSSRIPVKAETLTALAPQIKIIATSSVGYEHMDVAAATSLGVVTTNTPDVLTNATADMAMLLLLGAARRMREYLQVMDNGWRQRFGLGDLLGTEVSGKTLGIWGMGRIGQAVARRARGFDMKVLYCNRSRLSPELEHGATYFSDLEAMLPHCDFLSLHAPSSPETTGAINADRLKQLPQGAILVNTARGQLVNEDDLLVALKSGHIAAAGLDVFAAEPEYDLRFRALPNVFMAPHMGSATVETRDAMGLRALENIAAVLSGRSARDALN</sequence>
<dbReference type="EMBL" id="PRLP01000057">
    <property type="protein sequence ID" value="PPC76112.1"/>
    <property type="molecule type" value="Genomic_DNA"/>
</dbReference>
<dbReference type="Pfam" id="PF02826">
    <property type="entry name" value="2-Hacid_dh_C"/>
    <property type="match status" value="1"/>
</dbReference>
<keyword evidence="5" id="KW-0732">Signal</keyword>
<reference evidence="8 9" key="1">
    <citation type="submission" date="2018-02" db="EMBL/GenBank/DDBJ databases">
        <title>novel marine gammaproteobacteria from coastal saline agro ecosystem.</title>
        <authorList>
            <person name="Krishnan R."/>
            <person name="Ramesh Kumar N."/>
        </authorList>
    </citation>
    <scope>NUCLEOTIDE SEQUENCE [LARGE SCALE GENOMIC DNA]</scope>
    <source>
        <strain evidence="8 9">228</strain>
    </source>
</reference>
<feature type="chain" id="PRO_5015472414" evidence="5">
    <location>
        <begin position="21"/>
        <end position="328"/>
    </location>
</feature>
<dbReference type="OrthoDB" id="117809at2"/>
<keyword evidence="2 4" id="KW-0560">Oxidoreductase</keyword>
<dbReference type="FunFam" id="3.40.50.720:FF:000203">
    <property type="entry name" value="D-3-phosphoglycerate dehydrogenase (SerA)"/>
    <property type="match status" value="1"/>
</dbReference>
<gene>
    <name evidence="8" type="ORF">C4K68_17125</name>
</gene>
<name>A0A2S5KN18_9PROT</name>
<feature type="domain" description="D-isomer specific 2-hydroxyacid dehydrogenase NAD-binding" evidence="7">
    <location>
        <begin position="120"/>
        <end position="296"/>
    </location>
</feature>
<protein>
    <submittedName>
        <fullName evidence="8">D-glycerate dehydrogenase</fullName>
    </submittedName>
</protein>
<organism evidence="8 9">
    <name type="scientific">Proteobacteria bacterium 228</name>
    <dbReference type="NCBI Taxonomy" id="2083153"/>
    <lineage>
        <taxon>Bacteria</taxon>
        <taxon>Pseudomonadati</taxon>
        <taxon>Pseudomonadota</taxon>
    </lineage>
</organism>
<proteinExistence type="inferred from homology"/>
<evidence type="ECO:0000256" key="4">
    <source>
        <dbReference type="RuleBase" id="RU003719"/>
    </source>
</evidence>
<evidence type="ECO:0000313" key="9">
    <source>
        <dbReference type="Proteomes" id="UP000238196"/>
    </source>
</evidence>
<comment type="caution">
    <text evidence="8">The sequence shown here is derived from an EMBL/GenBank/DDBJ whole genome shotgun (WGS) entry which is preliminary data.</text>
</comment>
<dbReference type="AlphaFoldDB" id="A0A2S5KN18"/>
<dbReference type="Pfam" id="PF00389">
    <property type="entry name" value="2-Hacid_dh"/>
    <property type="match status" value="1"/>
</dbReference>
<dbReference type="GO" id="GO:0005829">
    <property type="term" value="C:cytosol"/>
    <property type="evidence" value="ECO:0007669"/>
    <property type="project" value="TreeGrafter"/>
</dbReference>
<dbReference type="PANTHER" id="PTHR10996">
    <property type="entry name" value="2-HYDROXYACID DEHYDROGENASE-RELATED"/>
    <property type="match status" value="1"/>
</dbReference>
<dbReference type="GO" id="GO:0030267">
    <property type="term" value="F:glyoxylate reductase (NADPH) activity"/>
    <property type="evidence" value="ECO:0007669"/>
    <property type="project" value="TreeGrafter"/>
</dbReference>
<evidence type="ECO:0000259" key="7">
    <source>
        <dbReference type="Pfam" id="PF02826"/>
    </source>
</evidence>
<dbReference type="SUPFAM" id="SSF51735">
    <property type="entry name" value="NAD(P)-binding Rossmann-fold domains"/>
    <property type="match status" value="1"/>
</dbReference>
<evidence type="ECO:0000259" key="6">
    <source>
        <dbReference type="Pfam" id="PF00389"/>
    </source>
</evidence>
<dbReference type="InterPro" id="IPR036291">
    <property type="entry name" value="NAD(P)-bd_dom_sf"/>
</dbReference>
<dbReference type="PROSITE" id="PS00671">
    <property type="entry name" value="D_2_HYDROXYACID_DH_3"/>
    <property type="match status" value="1"/>
</dbReference>
<evidence type="ECO:0000256" key="1">
    <source>
        <dbReference type="ARBA" id="ARBA00005854"/>
    </source>
</evidence>
<dbReference type="PANTHER" id="PTHR10996:SF178">
    <property type="entry name" value="2-HYDROXYACID DEHYDROGENASE YGL185C-RELATED"/>
    <property type="match status" value="1"/>
</dbReference>
<feature type="signal peptide" evidence="5">
    <location>
        <begin position="1"/>
        <end position="20"/>
    </location>
</feature>
<evidence type="ECO:0000256" key="2">
    <source>
        <dbReference type="ARBA" id="ARBA00023002"/>
    </source>
</evidence>
<evidence type="ECO:0000256" key="3">
    <source>
        <dbReference type="ARBA" id="ARBA00023027"/>
    </source>
</evidence>
<evidence type="ECO:0000256" key="5">
    <source>
        <dbReference type="SAM" id="SignalP"/>
    </source>
</evidence>
<feature type="domain" description="D-isomer specific 2-hydroxyacid dehydrogenase catalytic" evidence="6">
    <location>
        <begin position="30"/>
        <end position="328"/>
    </location>
</feature>
<dbReference type="InterPro" id="IPR006139">
    <property type="entry name" value="D-isomer_2_OHA_DH_cat_dom"/>
</dbReference>
<dbReference type="InterPro" id="IPR006140">
    <property type="entry name" value="D-isomer_DH_NAD-bd"/>
</dbReference>
<dbReference type="Proteomes" id="UP000238196">
    <property type="component" value="Unassembled WGS sequence"/>
</dbReference>
<dbReference type="GO" id="GO:0051287">
    <property type="term" value="F:NAD binding"/>
    <property type="evidence" value="ECO:0007669"/>
    <property type="project" value="InterPro"/>
</dbReference>
<dbReference type="InterPro" id="IPR050223">
    <property type="entry name" value="D-isomer_2-hydroxyacid_DH"/>
</dbReference>
<comment type="similarity">
    <text evidence="1 4">Belongs to the D-isomer specific 2-hydroxyacid dehydrogenase family.</text>
</comment>
<dbReference type="SUPFAM" id="SSF52283">
    <property type="entry name" value="Formate/glycerate dehydrogenase catalytic domain-like"/>
    <property type="match status" value="1"/>
</dbReference>
<keyword evidence="3" id="KW-0520">NAD</keyword>
<evidence type="ECO:0000313" key="8">
    <source>
        <dbReference type="EMBL" id="PPC76112.1"/>
    </source>
</evidence>
<dbReference type="Gene3D" id="3.40.50.720">
    <property type="entry name" value="NAD(P)-binding Rossmann-like Domain"/>
    <property type="match status" value="2"/>
</dbReference>
<dbReference type="GO" id="GO:0016618">
    <property type="term" value="F:hydroxypyruvate reductase [NAD(P)H] activity"/>
    <property type="evidence" value="ECO:0007669"/>
    <property type="project" value="TreeGrafter"/>
</dbReference>
<accession>A0A2S5KN18</accession>